<dbReference type="RefSeq" id="WP_113856285.1">
    <property type="nucleotide sequence ID" value="NZ_CP011940.1"/>
</dbReference>
<dbReference type="SUPFAM" id="SSF53323">
    <property type="entry name" value="Pyruvate-ferredoxin oxidoreductase, PFOR, domain III"/>
    <property type="match status" value="1"/>
</dbReference>
<protein>
    <submittedName>
        <fullName evidence="3">2-oxoacid:acceptor oxidoreductase family protein</fullName>
    </submittedName>
</protein>
<dbReference type="NCBIfam" id="TIGR02175">
    <property type="entry name" value="PorC_KorC"/>
    <property type="match status" value="1"/>
</dbReference>
<keyword evidence="4" id="KW-1185">Reference proteome</keyword>
<dbReference type="InterPro" id="IPR002869">
    <property type="entry name" value="Pyrv_flavodox_OxRed_cen"/>
</dbReference>
<keyword evidence="1" id="KW-0560">Oxidoreductase</keyword>
<evidence type="ECO:0000259" key="2">
    <source>
        <dbReference type="Pfam" id="PF01558"/>
    </source>
</evidence>
<proteinExistence type="predicted"/>
<dbReference type="Proteomes" id="UP001605989">
    <property type="component" value="Unassembled WGS sequence"/>
</dbReference>
<sequence>MGKQHYEMRFAGSGGQGMMLMGDIMAQAAGGLDTKEIVLTRSYGPEARGGACRSELIIDDEPINYPSVRRPDFVLAMSQQAADTYWKDMKPEGIFLIDPKFVHTVPENVKHVYAIPLTQIAEDVTGKTLAANVVAIGAIAALTGVEDLDVVKRAVREHFKPKLRPSNDKAFEAGVAAAKTLMK</sequence>
<dbReference type="InterPro" id="IPR052554">
    <property type="entry name" value="2-oxoglutarate_synth_KorC"/>
</dbReference>
<organism evidence="3 4">
    <name type="scientific">Megasphaera hexanoica</name>
    <dbReference type="NCBI Taxonomy" id="1675036"/>
    <lineage>
        <taxon>Bacteria</taxon>
        <taxon>Bacillati</taxon>
        <taxon>Bacillota</taxon>
        <taxon>Negativicutes</taxon>
        <taxon>Veillonellales</taxon>
        <taxon>Veillonellaceae</taxon>
        <taxon>Megasphaera</taxon>
    </lineage>
</organism>
<comment type="caution">
    <text evidence="3">The sequence shown here is derived from an EMBL/GenBank/DDBJ whole genome shotgun (WGS) entry which is preliminary data.</text>
</comment>
<dbReference type="PANTHER" id="PTHR42730:SF1">
    <property type="entry name" value="2-OXOGLUTARATE SYNTHASE SUBUNIT KORC"/>
    <property type="match status" value="1"/>
</dbReference>
<name>A0ABW7DKY2_9FIRM</name>
<dbReference type="PANTHER" id="PTHR42730">
    <property type="entry name" value="2-OXOGLUTARATE SYNTHASE SUBUNIT KORC"/>
    <property type="match status" value="1"/>
</dbReference>
<dbReference type="Gene3D" id="3.40.920.10">
    <property type="entry name" value="Pyruvate-ferredoxin oxidoreductase, PFOR, domain III"/>
    <property type="match status" value="1"/>
</dbReference>
<dbReference type="InterPro" id="IPR011894">
    <property type="entry name" value="PorC_KorC"/>
</dbReference>
<evidence type="ECO:0000313" key="3">
    <source>
        <dbReference type="EMBL" id="MFG6272019.1"/>
    </source>
</evidence>
<evidence type="ECO:0000313" key="4">
    <source>
        <dbReference type="Proteomes" id="UP001605989"/>
    </source>
</evidence>
<evidence type="ECO:0000256" key="1">
    <source>
        <dbReference type="ARBA" id="ARBA00023002"/>
    </source>
</evidence>
<dbReference type="EMBL" id="JBIEKR010000002">
    <property type="protein sequence ID" value="MFG6272019.1"/>
    <property type="molecule type" value="Genomic_DNA"/>
</dbReference>
<gene>
    <name evidence="3" type="ORF">ACGTZG_02315</name>
</gene>
<accession>A0ABW7DKY2</accession>
<reference evidence="3 4" key="1">
    <citation type="submission" date="2024-10" db="EMBL/GenBank/DDBJ databases">
        <authorList>
            <person name="Sang B.-I."/>
            <person name="Prabhaharan D."/>
        </authorList>
    </citation>
    <scope>NUCLEOTIDE SEQUENCE [LARGE SCALE GENOMIC DNA]</scope>
    <source>
        <strain evidence="3 4">MH</strain>
    </source>
</reference>
<feature type="domain" description="Pyruvate/ketoisovalerate oxidoreductase catalytic" evidence="2">
    <location>
        <begin position="14"/>
        <end position="175"/>
    </location>
</feature>
<dbReference type="Pfam" id="PF01558">
    <property type="entry name" value="POR"/>
    <property type="match status" value="1"/>
</dbReference>
<dbReference type="InterPro" id="IPR019752">
    <property type="entry name" value="Pyrv/ketoisovalerate_OxRed_cat"/>
</dbReference>